<dbReference type="PANTHER" id="PTHR46481:SF7">
    <property type="entry name" value="ZINC FINGER BED DOMAIN-CONTAINING PROTEIN RICESLEEPER 2-LIKE"/>
    <property type="match status" value="1"/>
</dbReference>
<keyword evidence="2" id="KW-1185">Reference proteome</keyword>
<evidence type="ECO:0000313" key="1">
    <source>
        <dbReference type="EnsemblPlants" id="PGSC0003DMT400045120"/>
    </source>
</evidence>
<protein>
    <submittedName>
        <fullName evidence="1">Transposase</fullName>
    </submittedName>
</protein>
<dbReference type="PANTHER" id="PTHR46481">
    <property type="entry name" value="ZINC FINGER BED DOMAIN-CONTAINING PROTEIN 4"/>
    <property type="match status" value="1"/>
</dbReference>
<reference evidence="1" key="2">
    <citation type="submission" date="2015-06" db="UniProtKB">
        <authorList>
            <consortium name="EnsemblPlants"/>
        </authorList>
    </citation>
    <scope>IDENTIFICATION</scope>
    <source>
        <strain evidence="1">DM1-3 516 R44</strain>
    </source>
</reference>
<dbReference type="HOGENOM" id="CLU_130144_0_0_1"/>
<dbReference type="InterPro" id="IPR052035">
    <property type="entry name" value="ZnF_BED_domain_contain"/>
</dbReference>
<dbReference type="Gramene" id="PGSC0003DMT400045120">
    <property type="protein sequence ID" value="PGSC0003DMT400045120"/>
    <property type="gene ID" value="PGSC0003DMG400017498"/>
</dbReference>
<evidence type="ECO:0000313" key="2">
    <source>
        <dbReference type="Proteomes" id="UP000011115"/>
    </source>
</evidence>
<dbReference type="STRING" id="4113.M1BH42"/>
<dbReference type="AlphaFoldDB" id="M1BH42"/>
<dbReference type="InterPro" id="IPR012337">
    <property type="entry name" value="RNaseH-like_sf"/>
</dbReference>
<name>M1BH42_SOLTU</name>
<dbReference type="InParanoid" id="M1BH42"/>
<reference evidence="2" key="1">
    <citation type="journal article" date="2011" name="Nature">
        <title>Genome sequence and analysis of the tuber crop potato.</title>
        <authorList>
            <consortium name="The Potato Genome Sequencing Consortium"/>
        </authorList>
    </citation>
    <scope>NUCLEOTIDE SEQUENCE [LARGE SCALE GENOMIC DNA]</scope>
    <source>
        <strain evidence="2">cv. DM1-3 516 R44</strain>
    </source>
</reference>
<organism evidence="1 2">
    <name type="scientific">Solanum tuberosum</name>
    <name type="common">Potato</name>
    <dbReference type="NCBI Taxonomy" id="4113"/>
    <lineage>
        <taxon>Eukaryota</taxon>
        <taxon>Viridiplantae</taxon>
        <taxon>Streptophyta</taxon>
        <taxon>Embryophyta</taxon>
        <taxon>Tracheophyta</taxon>
        <taxon>Spermatophyta</taxon>
        <taxon>Magnoliopsida</taxon>
        <taxon>eudicotyledons</taxon>
        <taxon>Gunneridae</taxon>
        <taxon>Pentapetalae</taxon>
        <taxon>asterids</taxon>
        <taxon>lamiids</taxon>
        <taxon>Solanales</taxon>
        <taxon>Solanaceae</taxon>
        <taxon>Solanoideae</taxon>
        <taxon>Solaneae</taxon>
        <taxon>Solanum</taxon>
    </lineage>
</organism>
<dbReference type="SUPFAM" id="SSF140996">
    <property type="entry name" value="Hermes dimerisation domain"/>
    <property type="match status" value="1"/>
</dbReference>
<dbReference type="eggNOG" id="KOG1121">
    <property type="taxonomic scope" value="Eukaryota"/>
</dbReference>
<dbReference type="EnsemblPlants" id="PGSC0003DMT400045120">
    <property type="protein sequence ID" value="PGSC0003DMT400045120"/>
    <property type="gene ID" value="PGSC0003DMG400017498"/>
</dbReference>
<sequence length="119" mass="14165">MIILDELPFSFVEKEGFKKFMSKVQPLFRIPSHRTITRDSYEVYGELRIDLKKSFREIQPRICLTTDTWTSVQRINYMCLTAHFIDRDWVLHKRILNFCPITSHKGEHLAECISNCLLD</sequence>
<dbReference type="OMA" id="PSHRTIT"/>
<dbReference type="SUPFAM" id="SSF53098">
    <property type="entry name" value="Ribonuclease H-like"/>
    <property type="match status" value="1"/>
</dbReference>
<dbReference type="Proteomes" id="UP000011115">
    <property type="component" value="Unassembled WGS sequence"/>
</dbReference>
<proteinExistence type="predicted"/>
<dbReference type="PaxDb" id="4113-PGSC0003DMT400045120"/>
<accession>M1BH42</accession>